<dbReference type="InterPro" id="IPR011006">
    <property type="entry name" value="CheY-like_superfamily"/>
</dbReference>
<dbReference type="Gene3D" id="3.40.50.300">
    <property type="entry name" value="P-loop containing nucleotide triphosphate hydrolases"/>
    <property type="match status" value="1"/>
</dbReference>
<dbReference type="Pfam" id="PF25601">
    <property type="entry name" value="AAA_lid_14"/>
    <property type="match status" value="1"/>
</dbReference>
<reference evidence="9" key="1">
    <citation type="submission" date="2018-01" db="EMBL/GenBank/DDBJ databases">
        <authorList>
            <person name="Regsiter A."/>
            <person name="William W."/>
        </authorList>
    </citation>
    <scope>NUCLEOTIDE SEQUENCE</scope>
    <source>
        <strain evidence="9">TRIP AH-1</strain>
    </source>
</reference>
<dbReference type="PANTHER" id="PTHR32071:SF113">
    <property type="entry name" value="ALGINATE BIOSYNTHESIS TRANSCRIPTIONAL REGULATORY PROTEIN ALGB"/>
    <property type="match status" value="1"/>
</dbReference>
<keyword evidence="1" id="KW-0547">Nucleotide-binding</keyword>
<evidence type="ECO:0000256" key="3">
    <source>
        <dbReference type="ARBA" id="ARBA00023015"/>
    </source>
</evidence>
<dbReference type="PROSITE" id="PS50045">
    <property type="entry name" value="SIGMA54_INTERACT_4"/>
    <property type="match status" value="1"/>
</dbReference>
<accession>A0A445N2R5</accession>
<dbReference type="AlphaFoldDB" id="A0A445N2R5"/>
<evidence type="ECO:0000256" key="1">
    <source>
        <dbReference type="ARBA" id="ARBA00022741"/>
    </source>
</evidence>
<evidence type="ECO:0000256" key="4">
    <source>
        <dbReference type="ARBA" id="ARBA00023125"/>
    </source>
</evidence>
<dbReference type="GO" id="GO:0003677">
    <property type="term" value="F:DNA binding"/>
    <property type="evidence" value="ECO:0007669"/>
    <property type="project" value="UniProtKB-KW"/>
</dbReference>
<evidence type="ECO:0000259" key="7">
    <source>
        <dbReference type="PROSITE" id="PS50045"/>
    </source>
</evidence>
<dbReference type="PROSITE" id="PS00688">
    <property type="entry name" value="SIGMA54_INTERACT_3"/>
    <property type="match status" value="1"/>
</dbReference>
<dbReference type="InterPro" id="IPR025662">
    <property type="entry name" value="Sigma_54_int_dom_ATP-bd_1"/>
</dbReference>
<keyword evidence="4 9" id="KW-0238">DNA-binding</keyword>
<evidence type="ECO:0000313" key="9">
    <source>
        <dbReference type="EMBL" id="SPD75983.1"/>
    </source>
</evidence>
<sequence length="467" mass="52955">MPIVLIASETKSAINSIESSLESDYIVEKVSDRSAALKIVAKRHPEFIFLDIDLLWENSEGLNYKEVLQHIWAISPASDVIVMSPKDRIRDAVKALRAGASEYITYPIINEEVMHVIDNIREYSCMQTELDYLRDKFWASDSLEIIQTEHSSMKEIFEKIRLVAPTRTTVLVTGETGTGKGILAKLIHHHSNRKNDQFIQVHCGSIPDTLLESELFGHEKGAFTGAINRKLGKFEIANGGTIFLDEVGTLTPSAQIKLLQVLQEGIFQRVGGEETIEVDVRVISATNLEMKEACESGKFRKDLYYRLNVFSIEVPPLRERINDIPHFIDLFLKKLERTGQKNIHGVHPDVVRAFKYYPWPGNIRELENIMERAYILGKAPMLEQKDFPEEIVKSDIGAVDLDSDSLISLAEVRRKAVDIAENQYLRDLLARCNGKIQESAIAAGITTRQLNKLMVKHNINKKEFKVK</sequence>
<feature type="modified residue" description="4-aspartylphosphate" evidence="6">
    <location>
        <position position="51"/>
    </location>
</feature>
<keyword evidence="6" id="KW-0597">Phosphoprotein</keyword>
<dbReference type="GO" id="GO:0000160">
    <property type="term" value="P:phosphorelay signal transduction system"/>
    <property type="evidence" value="ECO:0007669"/>
    <property type="project" value="InterPro"/>
</dbReference>
<dbReference type="InterPro" id="IPR058031">
    <property type="entry name" value="AAA_lid_NorR"/>
</dbReference>
<dbReference type="GO" id="GO:0006355">
    <property type="term" value="P:regulation of DNA-templated transcription"/>
    <property type="evidence" value="ECO:0007669"/>
    <property type="project" value="InterPro"/>
</dbReference>
<dbReference type="EMBL" id="OJIN01000223">
    <property type="protein sequence ID" value="SPD75983.1"/>
    <property type="molecule type" value="Genomic_DNA"/>
</dbReference>
<dbReference type="Gene3D" id="1.10.8.60">
    <property type="match status" value="1"/>
</dbReference>
<dbReference type="Gene3D" id="3.40.50.2300">
    <property type="match status" value="1"/>
</dbReference>
<dbReference type="PROSITE" id="PS00675">
    <property type="entry name" value="SIGMA54_INTERACT_1"/>
    <property type="match status" value="1"/>
</dbReference>
<dbReference type="InterPro" id="IPR025943">
    <property type="entry name" value="Sigma_54_int_dom_ATP-bd_2"/>
</dbReference>
<dbReference type="GO" id="GO:0005524">
    <property type="term" value="F:ATP binding"/>
    <property type="evidence" value="ECO:0007669"/>
    <property type="project" value="UniProtKB-KW"/>
</dbReference>
<dbReference type="FunFam" id="3.40.50.300:FF:000006">
    <property type="entry name" value="DNA-binding transcriptional regulator NtrC"/>
    <property type="match status" value="1"/>
</dbReference>
<dbReference type="SMART" id="SM00382">
    <property type="entry name" value="AAA"/>
    <property type="match status" value="1"/>
</dbReference>
<proteinExistence type="predicted"/>
<feature type="domain" description="Response regulatory" evidence="8">
    <location>
        <begin position="3"/>
        <end position="121"/>
    </location>
</feature>
<feature type="domain" description="Sigma-54 factor interaction" evidence="7">
    <location>
        <begin position="146"/>
        <end position="375"/>
    </location>
</feature>
<keyword evidence="5" id="KW-0804">Transcription</keyword>
<dbReference type="InterPro" id="IPR001789">
    <property type="entry name" value="Sig_transdc_resp-reg_receiver"/>
</dbReference>
<dbReference type="InterPro" id="IPR002078">
    <property type="entry name" value="Sigma_54_int"/>
</dbReference>
<evidence type="ECO:0000256" key="2">
    <source>
        <dbReference type="ARBA" id="ARBA00022840"/>
    </source>
</evidence>
<dbReference type="Pfam" id="PF00072">
    <property type="entry name" value="Response_reg"/>
    <property type="match status" value="1"/>
</dbReference>
<evidence type="ECO:0000259" key="8">
    <source>
        <dbReference type="PROSITE" id="PS50110"/>
    </source>
</evidence>
<gene>
    <name evidence="9" type="ORF">PITCH_A780113</name>
</gene>
<dbReference type="PANTHER" id="PTHR32071">
    <property type="entry name" value="TRANSCRIPTIONAL REGULATORY PROTEIN"/>
    <property type="match status" value="1"/>
</dbReference>
<evidence type="ECO:0000256" key="6">
    <source>
        <dbReference type="PROSITE-ProRule" id="PRU00169"/>
    </source>
</evidence>
<dbReference type="SUPFAM" id="SSF52172">
    <property type="entry name" value="CheY-like"/>
    <property type="match status" value="1"/>
</dbReference>
<dbReference type="Pfam" id="PF00158">
    <property type="entry name" value="Sigma54_activat"/>
    <property type="match status" value="1"/>
</dbReference>
<dbReference type="InterPro" id="IPR027417">
    <property type="entry name" value="P-loop_NTPase"/>
</dbReference>
<dbReference type="InterPro" id="IPR025944">
    <property type="entry name" value="Sigma_54_int_dom_CS"/>
</dbReference>
<organism evidence="9">
    <name type="scientific">uncultured Desulfobacterium sp</name>
    <dbReference type="NCBI Taxonomy" id="201089"/>
    <lineage>
        <taxon>Bacteria</taxon>
        <taxon>Pseudomonadati</taxon>
        <taxon>Thermodesulfobacteriota</taxon>
        <taxon>Desulfobacteria</taxon>
        <taxon>Desulfobacterales</taxon>
        <taxon>Desulfobacteriaceae</taxon>
        <taxon>Desulfobacterium</taxon>
        <taxon>environmental samples</taxon>
    </lineage>
</organism>
<keyword evidence="2" id="KW-0067">ATP-binding</keyword>
<name>A0A445N2R5_9BACT</name>
<dbReference type="Gene3D" id="1.10.10.60">
    <property type="entry name" value="Homeodomain-like"/>
    <property type="match status" value="1"/>
</dbReference>
<dbReference type="PROSITE" id="PS00676">
    <property type="entry name" value="SIGMA54_INTERACT_2"/>
    <property type="match status" value="1"/>
</dbReference>
<protein>
    <submittedName>
        <fullName evidence="9">CheY-like receiver, AAA-type ATPase and DNA-binding domain-containing response regulator</fullName>
    </submittedName>
</protein>
<keyword evidence="3" id="KW-0805">Transcription regulation</keyword>
<evidence type="ECO:0000256" key="5">
    <source>
        <dbReference type="ARBA" id="ARBA00023163"/>
    </source>
</evidence>
<dbReference type="InterPro" id="IPR003593">
    <property type="entry name" value="AAA+_ATPase"/>
</dbReference>
<dbReference type="PROSITE" id="PS50110">
    <property type="entry name" value="RESPONSE_REGULATORY"/>
    <property type="match status" value="1"/>
</dbReference>
<dbReference type="SUPFAM" id="SSF52540">
    <property type="entry name" value="P-loop containing nucleoside triphosphate hydrolases"/>
    <property type="match status" value="1"/>
</dbReference>
<dbReference type="CDD" id="cd00009">
    <property type="entry name" value="AAA"/>
    <property type="match status" value="1"/>
</dbReference>